<name>A0ABD0K2M4_9CAEN</name>
<gene>
    <name evidence="1" type="ORF">BaRGS_00027412</name>
</gene>
<keyword evidence="2" id="KW-1185">Reference proteome</keyword>
<sequence>MQTALDLIWRDFRRYKSEVNLESRLDKDMFLSLLEHMNEQKSETHFGFIQRVSAHDSGLTVHYWTEEGVELYHHLAKNGGCFGTQLEKSSENLIAMRIDLAKSAKKKKDKKSYKQHTKIALHAMGLLSSCTSLAQAAGGIRGRVLPFALSNKRRRLR</sequence>
<dbReference type="EMBL" id="JACVVK020000264">
    <property type="protein sequence ID" value="KAK7481332.1"/>
    <property type="molecule type" value="Genomic_DNA"/>
</dbReference>
<dbReference type="AlphaFoldDB" id="A0ABD0K2M4"/>
<protein>
    <submittedName>
        <fullName evidence="1">Uncharacterized protein</fullName>
    </submittedName>
</protein>
<evidence type="ECO:0000313" key="2">
    <source>
        <dbReference type="Proteomes" id="UP001519460"/>
    </source>
</evidence>
<comment type="caution">
    <text evidence="1">The sequence shown here is derived from an EMBL/GenBank/DDBJ whole genome shotgun (WGS) entry which is preliminary data.</text>
</comment>
<dbReference type="Proteomes" id="UP001519460">
    <property type="component" value="Unassembled WGS sequence"/>
</dbReference>
<reference evidence="1 2" key="1">
    <citation type="journal article" date="2023" name="Sci. Data">
        <title>Genome assembly of the Korean intertidal mud-creeper Batillaria attramentaria.</title>
        <authorList>
            <person name="Patra A.K."/>
            <person name="Ho P.T."/>
            <person name="Jun S."/>
            <person name="Lee S.J."/>
            <person name="Kim Y."/>
            <person name="Won Y.J."/>
        </authorList>
    </citation>
    <scope>NUCLEOTIDE SEQUENCE [LARGE SCALE GENOMIC DNA]</scope>
    <source>
        <strain evidence="1">Wonlab-2016</strain>
    </source>
</reference>
<evidence type="ECO:0000313" key="1">
    <source>
        <dbReference type="EMBL" id="KAK7481332.1"/>
    </source>
</evidence>
<proteinExistence type="predicted"/>
<organism evidence="1 2">
    <name type="scientific">Batillaria attramentaria</name>
    <dbReference type="NCBI Taxonomy" id="370345"/>
    <lineage>
        <taxon>Eukaryota</taxon>
        <taxon>Metazoa</taxon>
        <taxon>Spiralia</taxon>
        <taxon>Lophotrochozoa</taxon>
        <taxon>Mollusca</taxon>
        <taxon>Gastropoda</taxon>
        <taxon>Caenogastropoda</taxon>
        <taxon>Sorbeoconcha</taxon>
        <taxon>Cerithioidea</taxon>
        <taxon>Batillariidae</taxon>
        <taxon>Batillaria</taxon>
    </lineage>
</organism>
<accession>A0ABD0K2M4</accession>